<feature type="compositionally biased region" description="Acidic residues" evidence="1">
    <location>
        <begin position="197"/>
        <end position="207"/>
    </location>
</feature>
<organism evidence="3 4">
    <name type="scientific">Arenimonas maotaiensis</name>
    <dbReference type="NCBI Taxonomy" id="1446479"/>
    <lineage>
        <taxon>Bacteria</taxon>
        <taxon>Pseudomonadati</taxon>
        <taxon>Pseudomonadota</taxon>
        <taxon>Gammaproteobacteria</taxon>
        <taxon>Lysobacterales</taxon>
        <taxon>Lysobacteraceae</taxon>
        <taxon>Arenimonas</taxon>
    </lineage>
</organism>
<feature type="transmembrane region" description="Helical" evidence="2">
    <location>
        <begin position="165"/>
        <end position="187"/>
    </location>
</feature>
<proteinExistence type="predicted"/>
<evidence type="ECO:0000313" key="3">
    <source>
        <dbReference type="EMBL" id="GGF96831.1"/>
    </source>
</evidence>
<name>A0A917CS18_9GAMM</name>
<reference evidence="3" key="1">
    <citation type="journal article" date="2014" name="Int. J. Syst. Evol. Microbiol.">
        <title>Complete genome sequence of Corynebacterium casei LMG S-19264T (=DSM 44701T), isolated from a smear-ripened cheese.</title>
        <authorList>
            <consortium name="US DOE Joint Genome Institute (JGI-PGF)"/>
            <person name="Walter F."/>
            <person name="Albersmeier A."/>
            <person name="Kalinowski J."/>
            <person name="Ruckert C."/>
        </authorList>
    </citation>
    <scope>NUCLEOTIDE SEQUENCE</scope>
    <source>
        <strain evidence="3">CGMCC 1.12726</strain>
    </source>
</reference>
<feature type="transmembrane region" description="Helical" evidence="2">
    <location>
        <begin position="48"/>
        <end position="69"/>
    </location>
</feature>
<keyword evidence="2" id="KW-1133">Transmembrane helix</keyword>
<evidence type="ECO:0000313" key="4">
    <source>
        <dbReference type="Proteomes" id="UP000632858"/>
    </source>
</evidence>
<protein>
    <submittedName>
        <fullName evidence="3">Uncharacterized protein</fullName>
    </submittedName>
</protein>
<comment type="caution">
    <text evidence="3">The sequence shown here is derived from an EMBL/GenBank/DDBJ whole genome shotgun (WGS) entry which is preliminary data.</text>
</comment>
<feature type="compositionally biased region" description="Polar residues" evidence="1">
    <location>
        <begin position="208"/>
        <end position="219"/>
    </location>
</feature>
<feature type="region of interest" description="Disordered" evidence="1">
    <location>
        <begin position="197"/>
        <end position="219"/>
    </location>
</feature>
<gene>
    <name evidence="3" type="ORF">GCM10010960_18100</name>
</gene>
<evidence type="ECO:0000256" key="2">
    <source>
        <dbReference type="SAM" id="Phobius"/>
    </source>
</evidence>
<dbReference type="Proteomes" id="UP000632858">
    <property type="component" value="Unassembled WGS sequence"/>
</dbReference>
<reference evidence="3" key="2">
    <citation type="submission" date="2020-09" db="EMBL/GenBank/DDBJ databases">
        <authorList>
            <person name="Sun Q."/>
            <person name="Zhou Y."/>
        </authorList>
    </citation>
    <scope>NUCLEOTIDE SEQUENCE</scope>
    <source>
        <strain evidence="3">CGMCC 1.12726</strain>
    </source>
</reference>
<accession>A0A917CS18</accession>
<feature type="transmembrane region" description="Helical" evidence="2">
    <location>
        <begin position="89"/>
        <end position="107"/>
    </location>
</feature>
<dbReference type="EMBL" id="BMFO01000004">
    <property type="protein sequence ID" value="GGF96831.1"/>
    <property type="molecule type" value="Genomic_DNA"/>
</dbReference>
<keyword evidence="2" id="KW-0812">Transmembrane</keyword>
<sequence length="238" mass="27135">MRQKKFCQLLGEAIVRLENLRLRLLDIKFKLPGAPAFLMTNAPQRKEAFIRFIFVVLFSISPFVLIVALDFISMDKQGIWYSVSKYTDAGQIYFLIGAILGAAFILVRDNFREDHRRVNSNSLTNGEIRMRTERTWFSLYLYVVPVVSAIILCVYHLKQTKNVDLIYWSSSIIYVISLYVWFVDILYSRIGIDEVSEDGDSSQENESLEGSSGHSSDQNEMISKISSSLSAMNDGGDL</sequence>
<feature type="transmembrane region" description="Helical" evidence="2">
    <location>
        <begin position="139"/>
        <end position="159"/>
    </location>
</feature>
<dbReference type="RefSeq" id="WP_188450076.1">
    <property type="nucleotide sequence ID" value="NZ_BMFO01000004.1"/>
</dbReference>
<keyword evidence="4" id="KW-1185">Reference proteome</keyword>
<keyword evidence="2" id="KW-0472">Membrane</keyword>
<evidence type="ECO:0000256" key="1">
    <source>
        <dbReference type="SAM" id="MobiDB-lite"/>
    </source>
</evidence>
<dbReference type="AlphaFoldDB" id="A0A917CS18"/>